<dbReference type="Proteomes" id="UP000478052">
    <property type="component" value="Unassembled WGS sequence"/>
</dbReference>
<dbReference type="EMBL" id="VUJU01001689">
    <property type="protein sequence ID" value="KAF0764253.1"/>
    <property type="molecule type" value="Genomic_DNA"/>
</dbReference>
<keyword evidence="2" id="KW-1185">Reference proteome</keyword>
<evidence type="ECO:0000313" key="2">
    <source>
        <dbReference type="Proteomes" id="UP000478052"/>
    </source>
</evidence>
<gene>
    <name evidence="1" type="ORF">FWK35_00036971</name>
</gene>
<evidence type="ECO:0000313" key="1">
    <source>
        <dbReference type="EMBL" id="KAF0764253.1"/>
    </source>
</evidence>
<reference evidence="1 2" key="1">
    <citation type="submission" date="2019-08" db="EMBL/GenBank/DDBJ databases">
        <title>Whole genome of Aphis craccivora.</title>
        <authorList>
            <person name="Voronova N.V."/>
            <person name="Shulinski R.S."/>
            <person name="Bandarenka Y.V."/>
            <person name="Zhorov D.G."/>
            <person name="Warner D."/>
        </authorList>
    </citation>
    <scope>NUCLEOTIDE SEQUENCE [LARGE SCALE GENOMIC DNA]</scope>
    <source>
        <strain evidence="1">180601</strain>
        <tissue evidence="1">Whole Body</tissue>
    </source>
</reference>
<sequence length="130" mass="15199">MDVRRRPKDLRQGYLIQAFVGHAYFSHYLHRMKRAPDAECMYTSNTCGTRLNTQFLIVYILRSTPDIALKAFVGNRNIISRDVRNFQWAPPMSRLVKITDYRLPSDVPFGPSSMTWLRTYYATKTGREDS</sequence>
<organism evidence="1 2">
    <name type="scientific">Aphis craccivora</name>
    <name type="common">Cowpea aphid</name>
    <dbReference type="NCBI Taxonomy" id="307492"/>
    <lineage>
        <taxon>Eukaryota</taxon>
        <taxon>Metazoa</taxon>
        <taxon>Ecdysozoa</taxon>
        <taxon>Arthropoda</taxon>
        <taxon>Hexapoda</taxon>
        <taxon>Insecta</taxon>
        <taxon>Pterygota</taxon>
        <taxon>Neoptera</taxon>
        <taxon>Paraneoptera</taxon>
        <taxon>Hemiptera</taxon>
        <taxon>Sternorrhyncha</taxon>
        <taxon>Aphidomorpha</taxon>
        <taxon>Aphidoidea</taxon>
        <taxon>Aphididae</taxon>
        <taxon>Aphidini</taxon>
        <taxon>Aphis</taxon>
        <taxon>Aphis</taxon>
    </lineage>
</organism>
<name>A0A6G0Z1M6_APHCR</name>
<proteinExistence type="predicted"/>
<comment type="caution">
    <text evidence="1">The sequence shown here is derived from an EMBL/GenBank/DDBJ whole genome shotgun (WGS) entry which is preliminary data.</text>
</comment>
<accession>A0A6G0Z1M6</accession>
<dbReference type="AlphaFoldDB" id="A0A6G0Z1M6"/>
<protein>
    <submittedName>
        <fullName evidence="1">Uncharacterized protein</fullName>
    </submittedName>
</protein>